<evidence type="ECO:0000259" key="1">
    <source>
        <dbReference type="Pfam" id="PF12262"/>
    </source>
</evidence>
<reference evidence="2" key="1">
    <citation type="submission" date="2021-07" db="EMBL/GenBank/DDBJ databases">
        <title>Neiella marina sp. nov., isolated from the intestinal content of sea cucumber Apostichopus japonicus.</title>
        <authorList>
            <person name="Bai X."/>
        </authorList>
    </citation>
    <scope>NUCLEOTIDE SEQUENCE</scope>
    <source>
        <strain evidence="2">126</strain>
    </source>
</reference>
<accession>A0ABS7ED28</accession>
<name>A0ABS7ED28_9GAMM</name>
<dbReference type="InterPro" id="IPR025920">
    <property type="entry name" value="Lipase_bact_N"/>
</dbReference>
<keyword evidence="3" id="KW-1185">Reference proteome</keyword>
<dbReference type="InterPro" id="IPR020009">
    <property type="entry name" value="VolA/Pla-1/cef"/>
</dbReference>
<proteinExistence type="predicted"/>
<gene>
    <name evidence="2" type="ORF">K0504_04175</name>
</gene>
<evidence type="ECO:0000313" key="2">
    <source>
        <dbReference type="EMBL" id="MBW8190225.1"/>
    </source>
</evidence>
<protein>
    <submittedName>
        <fullName evidence="2">Lipase</fullName>
    </submittedName>
</protein>
<dbReference type="EMBL" id="JAHZSS010000003">
    <property type="protein sequence ID" value="MBW8190225.1"/>
    <property type="molecule type" value="Genomic_DNA"/>
</dbReference>
<dbReference type="Pfam" id="PF12262">
    <property type="entry name" value="Lipase_bact_N"/>
    <property type="match status" value="1"/>
</dbReference>
<dbReference type="SUPFAM" id="SSF53474">
    <property type="entry name" value="alpha/beta-Hydrolases"/>
    <property type="match status" value="1"/>
</dbReference>
<dbReference type="InterPro" id="IPR029058">
    <property type="entry name" value="AB_hydrolase_fold"/>
</dbReference>
<dbReference type="Gene3D" id="3.40.50.1820">
    <property type="entry name" value="alpha/beta hydrolase"/>
    <property type="match status" value="1"/>
</dbReference>
<sequence length="848" mass="87868">MKITNYTAAPLLLALLAGCGGGESLKDIANDQEPAVPYTRIVFDPANSEISLPSDILLLTTTDGTLDIPVDDPMDLTDPAVALSSLDGWGTSAPIVIEMDYPQASFGDYSLSVESAAQVGAAELFEVILGSPLSSDPDCVTVSTGHLCKVVSQLTYGVDFITQSDGTDFVVVPIKPLKPKTSYLLATTTLLEDSEGRSVLPSSSYELLRLDVETQPLGSESQLLLQAAVNSYEAGLAEAGVDLDTVNYSMPFTTQSVVDVMSISRLVVANSQPTLSNITDTGLNAAEMLALSGVVLEGQAALIASAANVYSATVNLVMFQDIASTDNCDLTELVTTGVCDVLFTYWQAQGDSPVSIAGALADGSLTQESFAIQAMTQNPALTPEDLADPSKWVGLQINVPDASGTPVDSEKHLTQYNPLGLVKGLQQVPVLITVPDTTTVNAIRASLAGIDMSLLPAELTLTEPAAGWPVAVFAHGITSLKESVLGLAGTMALQGQATIALDLPMHGARSADLTGNGVYELTATAPSNGAAYANGNVLTYLNLSSLMSVRDAMRQSALDILTLRAAITFTALQDAAMMQAPLLDASHVGFVGMSQGAIVGTSAVTVANTPFVVDGVEMANPFAFNSAVLNVPTGGYGPSVAFSTTFAPVLKDGLTASDTFSEALQTAFSLTAEELEAIAENDPEQYQAMVDAVYPTVLNEFLFAAQQVLDSADSINFASTLSALETPVLLHEVVGNGAENLSDHVLPNSTAANGWPVAGTEALIGALSLPAISSSQADSDGIMGAVRFMYGFHSSLLSPAAVEGIAPDAAKNAVVTATMQQQAAEFISTAGQQLTISEESAAVIVPAS</sequence>
<organism evidence="2 3">
    <name type="scientific">Neiella holothuriorum</name>
    <dbReference type="NCBI Taxonomy" id="2870530"/>
    <lineage>
        <taxon>Bacteria</taxon>
        <taxon>Pseudomonadati</taxon>
        <taxon>Pseudomonadota</taxon>
        <taxon>Gammaproteobacteria</taxon>
        <taxon>Alteromonadales</taxon>
        <taxon>Echinimonadaceae</taxon>
        <taxon>Neiella</taxon>
    </lineage>
</organism>
<dbReference type="RefSeq" id="WP_220102905.1">
    <property type="nucleotide sequence ID" value="NZ_JAHZSS010000003.1"/>
</dbReference>
<feature type="domain" description="Bacterial virulence factor lipase N-terminal" evidence="1">
    <location>
        <begin position="46"/>
        <end position="278"/>
    </location>
</feature>
<dbReference type="PROSITE" id="PS51257">
    <property type="entry name" value="PROKAR_LIPOPROTEIN"/>
    <property type="match status" value="1"/>
</dbReference>
<comment type="caution">
    <text evidence="2">The sequence shown here is derived from an EMBL/GenBank/DDBJ whole genome shotgun (WGS) entry which is preliminary data.</text>
</comment>
<dbReference type="Proteomes" id="UP001166251">
    <property type="component" value="Unassembled WGS sequence"/>
</dbReference>
<evidence type="ECO:0000313" key="3">
    <source>
        <dbReference type="Proteomes" id="UP001166251"/>
    </source>
</evidence>
<dbReference type="NCBIfam" id="TIGR03502">
    <property type="entry name" value="lipase_Pla1_cef"/>
    <property type="match status" value="1"/>
</dbReference>